<dbReference type="AlphaFoldDB" id="A0A4Y7RS41"/>
<organism evidence="2 3">
    <name type="scientific">Coprinellus micaceus</name>
    <name type="common">Glistening ink-cap mushroom</name>
    <name type="synonym">Coprinus micaceus</name>
    <dbReference type="NCBI Taxonomy" id="71717"/>
    <lineage>
        <taxon>Eukaryota</taxon>
        <taxon>Fungi</taxon>
        <taxon>Dikarya</taxon>
        <taxon>Basidiomycota</taxon>
        <taxon>Agaricomycotina</taxon>
        <taxon>Agaricomycetes</taxon>
        <taxon>Agaricomycetidae</taxon>
        <taxon>Agaricales</taxon>
        <taxon>Agaricineae</taxon>
        <taxon>Psathyrellaceae</taxon>
        <taxon>Coprinellus</taxon>
    </lineage>
</organism>
<dbReference type="OrthoDB" id="3248909at2759"/>
<name>A0A4Y7RS41_COPMI</name>
<protein>
    <submittedName>
        <fullName evidence="2">Uncharacterized protein</fullName>
    </submittedName>
</protein>
<evidence type="ECO:0000256" key="1">
    <source>
        <dbReference type="SAM" id="MobiDB-lite"/>
    </source>
</evidence>
<feature type="region of interest" description="Disordered" evidence="1">
    <location>
        <begin position="1"/>
        <end position="22"/>
    </location>
</feature>
<accession>A0A4Y7RS41</accession>
<dbReference type="Proteomes" id="UP000298030">
    <property type="component" value="Unassembled WGS sequence"/>
</dbReference>
<gene>
    <name evidence="2" type="ORF">FA13DRAFT_1806071</name>
</gene>
<dbReference type="EMBL" id="QPFP01000445">
    <property type="protein sequence ID" value="TEB11502.1"/>
    <property type="molecule type" value="Genomic_DNA"/>
</dbReference>
<sequence length="170" mass="18677">MAAPSRPQTVHMDSGDSQKKYLDATDDGRISMYTAKTTTVAGGKRFEDTTNYIPPPGYNGVPPEKYDPLLMRLPITLGEPFSLLVLGLGLEIVAGLSQRWNGVFVVRSPSLPHLMTVQVFRVPLSTTFGLFGNISSQFLASFVPTLLIIPNAVLWRELDWIDQDVPGVLT</sequence>
<evidence type="ECO:0000313" key="2">
    <source>
        <dbReference type="EMBL" id="TEB11502.1"/>
    </source>
</evidence>
<reference evidence="2 3" key="1">
    <citation type="journal article" date="2019" name="Nat. Ecol. Evol.">
        <title>Megaphylogeny resolves global patterns of mushroom evolution.</title>
        <authorList>
            <person name="Varga T."/>
            <person name="Krizsan K."/>
            <person name="Foldi C."/>
            <person name="Dima B."/>
            <person name="Sanchez-Garcia M."/>
            <person name="Sanchez-Ramirez S."/>
            <person name="Szollosi G.J."/>
            <person name="Szarkandi J.G."/>
            <person name="Papp V."/>
            <person name="Albert L."/>
            <person name="Andreopoulos W."/>
            <person name="Angelini C."/>
            <person name="Antonin V."/>
            <person name="Barry K.W."/>
            <person name="Bougher N.L."/>
            <person name="Buchanan P."/>
            <person name="Buyck B."/>
            <person name="Bense V."/>
            <person name="Catcheside P."/>
            <person name="Chovatia M."/>
            <person name="Cooper J."/>
            <person name="Damon W."/>
            <person name="Desjardin D."/>
            <person name="Finy P."/>
            <person name="Geml J."/>
            <person name="Haridas S."/>
            <person name="Hughes K."/>
            <person name="Justo A."/>
            <person name="Karasinski D."/>
            <person name="Kautmanova I."/>
            <person name="Kiss B."/>
            <person name="Kocsube S."/>
            <person name="Kotiranta H."/>
            <person name="LaButti K.M."/>
            <person name="Lechner B.E."/>
            <person name="Liimatainen K."/>
            <person name="Lipzen A."/>
            <person name="Lukacs Z."/>
            <person name="Mihaltcheva S."/>
            <person name="Morgado L.N."/>
            <person name="Niskanen T."/>
            <person name="Noordeloos M.E."/>
            <person name="Ohm R.A."/>
            <person name="Ortiz-Santana B."/>
            <person name="Ovrebo C."/>
            <person name="Racz N."/>
            <person name="Riley R."/>
            <person name="Savchenko A."/>
            <person name="Shiryaev A."/>
            <person name="Soop K."/>
            <person name="Spirin V."/>
            <person name="Szebenyi C."/>
            <person name="Tomsovsky M."/>
            <person name="Tulloss R.E."/>
            <person name="Uehling J."/>
            <person name="Grigoriev I.V."/>
            <person name="Vagvolgyi C."/>
            <person name="Papp T."/>
            <person name="Martin F.M."/>
            <person name="Miettinen O."/>
            <person name="Hibbett D.S."/>
            <person name="Nagy L.G."/>
        </authorList>
    </citation>
    <scope>NUCLEOTIDE SEQUENCE [LARGE SCALE GENOMIC DNA]</scope>
    <source>
        <strain evidence="2 3">FP101781</strain>
    </source>
</reference>
<feature type="compositionally biased region" description="Basic and acidic residues" evidence="1">
    <location>
        <begin position="13"/>
        <end position="22"/>
    </location>
</feature>
<evidence type="ECO:0000313" key="3">
    <source>
        <dbReference type="Proteomes" id="UP000298030"/>
    </source>
</evidence>
<dbReference type="STRING" id="71717.A0A4Y7RS41"/>
<comment type="caution">
    <text evidence="2">The sequence shown here is derived from an EMBL/GenBank/DDBJ whole genome shotgun (WGS) entry which is preliminary data.</text>
</comment>
<proteinExistence type="predicted"/>
<keyword evidence="3" id="KW-1185">Reference proteome</keyword>